<evidence type="ECO:0000259" key="1">
    <source>
        <dbReference type="Pfam" id="PF25056"/>
    </source>
</evidence>
<dbReference type="InterPro" id="IPR056695">
    <property type="entry name" value="DUF7793"/>
</dbReference>
<feature type="domain" description="DUF7793" evidence="1">
    <location>
        <begin position="12"/>
        <end position="125"/>
    </location>
</feature>
<gene>
    <name evidence="2" type="ORF">J8H85_17770</name>
</gene>
<sequence>MNKQIKCKKAKFWLEDGVLFCKFISSECKKQFSEEFLEEYLRAITTLSDGMYYPLLVDLRQLNDHYALSVVRILAFNPEIKSEILSKSFVVNSYFVQVLLILLRGIQDPVIPNKIFTNYDSAFAYSLGINHNFNAVS</sequence>
<dbReference type="EMBL" id="JAGJCB010000028">
    <property type="protein sequence ID" value="MBP0905679.1"/>
    <property type="molecule type" value="Genomic_DNA"/>
</dbReference>
<proteinExistence type="predicted"/>
<accession>A0ABS4BYN2</accession>
<organism evidence="2 3">
    <name type="scientific">Mariniflexile gromovii</name>
    <dbReference type="NCBI Taxonomy" id="362523"/>
    <lineage>
        <taxon>Bacteria</taxon>
        <taxon>Pseudomonadati</taxon>
        <taxon>Bacteroidota</taxon>
        <taxon>Flavobacteriia</taxon>
        <taxon>Flavobacteriales</taxon>
        <taxon>Flavobacteriaceae</taxon>
        <taxon>Mariniflexile</taxon>
    </lineage>
</organism>
<evidence type="ECO:0000313" key="3">
    <source>
        <dbReference type="Proteomes" id="UP000670776"/>
    </source>
</evidence>
<comment type="caution">
    <text evidence="2">The sequence shown here is derived from an EMBL/GenBank/DDBJ whole genome shotgun (WGS) entry which is preliminary data.</text>
</comment>
<dbReference type="Pfam" id="PF25056">
    <property type="entry name" value="DUF7793"/>
    <property type="match status" value="1"/>
</dbReference>
<keyword evidence="3" id="KW-1185">Reference proteome</keyword>
<dbReference type="Proteomes" id="UP000670776">
    <property type="component" value="Unassembled WGS sequence"/>
</dbReference>
<dbReference type="RefSeq" id="WP_209656894.1">
    <property type="nucleotide sequence ID" value="NZ_JAGJCB010000028.1"/>
</dbReference>
<name>A0ABS4BYN2_9FLAO</name>
<protein>
    <recommendedName>
        <fullName evidence="1">DUF7793 domain-containing protein</fullName>
    </recommendedName>
</protein>
<reference evidence="2 3" key="1">
    <citation type="submission" date="2021-04" db="EMBL/GenBank/DDBJ databases">
        <title>Mariniflexile gromovii gen. nov., sp. nov., a gliding bacterium isolated from the sea urchin Strongylocentrotus intermedius.</title>
        <authorList>
            <person name="Ko S."/>
            <person name="Le V."/>
            <person name="Ahn C.-Y."/>
            <person name="Oh H.-M."/>
        </authorList>
    </citation>
    <scope>NUCLEOTIDE SEQUENCE [LARGE SCALE GENOMIC DNA]</scope>
    <source>
        <strain evidence="2 3">KCTC 12570</strain>
    </source>
</reference>
<evidence type="ECO:0000313" key="2">
    <source>
        <dbReference type="EMBL" id="MBP0905679.1"/>
    </source>
</evidence>